<sequence length="64" mass="6749">MQLSTIFSIVLPLVLASQAAAQKSFCRAAVDSSSDFGGCTSIRGVCTTACPREVRSFKPRNPGL</sequence>
<evidence type="ECO:0000256" key="1">
    <source>
        <dbReference type="SAM" id="SignalP"/>
    </source>
</evidence>
<protein>
    <submittedName>
        <fullName evidence="2">Uncharacterized protein</fullName>
    </submittedName>
</protein>
<organism evidence="2 3">
    <name type="scientific">Colletotrichum kahawae</name>
    <name type="common">Coffee berry disease fungus</name>
    <dbReference type="NCBI Taxonomy" id="34407"/>
    <lineage>
        <taxon>Eukaryota</taxon>
        <taxon>Fungi</taxon>
        <taxon>Dikarya</taxon>
        <taxon>Ascomycota</taxon>
        <taxon>Pezizomycotina</taxon>
        <taxon>Sordariomycetes</taxon>
        <taxon>Hypocreomycetidae</taxon>
        <taxon>Glomerellales</taxon>
        <taxon>Glomerellaceae</taxon>
        <taxon>Colletotrichum</taxon>
        <taxon>Colletotrichum gloeosporioides species complex</taxon>
    </lineage>
</organism>
<feature type="chain" id="PRO_5041930994" evidence="1">
    <location>
        <begin position="22"/>
        <end position="64"/>
    </location>
</feature>
<reference evidence="2" key="1">
    <citation type="submission" date="2023-02" db="EMBL/GenBank/DDBJ databases">
        <title>Colletotrichum kahawae CIFC_Que2 genome sequencing and assembly.</title>
        <authorList>
            <person name="Baroncelli R."/>
        </authorList>
    </citation>
    <scope>NUCLEOTIDE SEQUENCE</scope>
    <source>
        <strain evidence="2">CIFC_Que2</strain>
    </source>
</reference>
<evidence type="ECO:0000313" key="3">
    <source>
        <dbReference type="Proteomes" id="UP001281614"/>
    </source>
</evidence>
<keyword evidence="3" id="KW-1185">Reference proteome</keyword>
<feature type="signal peptide" evidence="1">
    <location>
        <begin position="1"/>
        <end position="21"/>
    </location>
</feature>
<accession>A0AAD9YGA0</accession>
<comment type="caution">
    <text evidence="2">The sequence shown here is derived from an EMBL/GenBank/DDBJ whole genome shotgun (WGS) entry which is preliminary data.</text>
</comment>
<evidence type="ECO:0000313" key="2">
    <source>
        <dbReference type="EMBL" id="KAK2761516.1"/>
    </source>
</evidence>
<dbReference type="EMBL" id="VYYT01000159">
    <property type="protein sequence ID" value="KAK2761516.1"/>
    <property type="molecule type" value="Genomic_DNA"/>
</dbReference>
<name>A0AAD9YGA0_COLKA</name>
<gene>
    <name evidence="2" type="ORF">CKAH01_16288</name>
</gene>
<dbReference type="Proteomes" id="UP001281614">
    <property type="component" value="Unassembled WGS sequence"/>
</dbReference>
<dbReference type="AlphaFoldDB" id="A0AAD9YGA0"/>
<proteinExistence type="predicted"/>
<keyword evidence="1" id="KW-0732">Signal</keyword>